<dbReference type="EMBL" id="SIHJ01000001">
    <property type="protein sequence ID" value="TWT37775.1"/>
    <property type="molecule type" value="Genomic_DNA"/>
</dbReference>
<comment type="caution">
    <text evidence="2">The sequence shown here is derived from an EMBL/GenBank/DDBJ whole genome shotgun (WGS) entry which is preliminary data.</text>
</comment>
<dbReference type="Proteomes" id="UP000316714">
    <property type="component" value="Unassembled WGS sequence"/>
</dbReference>
<evidence type="ECO:0008006" key="4">
    <source>
        <dbReference type="Google" id="ProtNLM"/>
    </source>
</evidence>
<feature type="signal peptide" evidence="1">
    <location>
        <begin position="1"/>
        <end position="20"/>
    </location>
</feature>
<evidence type="ECO:0000256" key="1">
    <source>
        <dbReference type="SAM" id="SignalP"/>
    </source>
</evidence>
<organism evidence="2 3">
    <name type="scientific">Posidoniimonas corsicana</name>
    <dbReference type="NCBI Taxonomy" id="1938618"/>
    <lineage>
        <taxon>Bacteria</taxon>
        <taxon>Pseudomonadati</taxon>
        <taxon>Planctomycetota</taxon>
        <taxon>Planctomycetia</taxon>
        <taxon>Pirellulales</taxon>
        <taxon>Lacipirellulaceae</taxon>
        <taxon>Posidoniimonas</taxon>
    </lineage>
</organism>
<dbReference type="AlphaFoldDB" id="A0A5C5VIZ9"/>
<gene>
    <name evidence="2" type="ORF">KOR34_27380</name>
</gene>
<dbReference type="PROSITE" id="PS51257">
    <property type="entry name" value="PROKAR_LIPOPROTEIN"/>
    <property type="match status" value="1"/>
</dbReference>
<protein>
    <recommendedName>
        <fullName evidence="4">Carboxypeptidase regulatory-like domain-containing protein</fullName>
    </recommendedName>
</protein>
<evidence type="ECO:0000313" key="3">
    <source>
        <dbReference type="Proteomes" id="UP000316714"/>
    </source>
</evidence>
<feature type="chain" id="PRO_5022956061" description="Carboxypeptidase regulatory-like domain-containing protein" evidence="1">
    <location>
        <begin position="21"/>
        <end position="145"/>
    </location>
</feature>
<name>A0A5C5VIZ9_9BACT</name>
<evidence type="ECO:0000313" key="2">
    <source>
        <dbReference type="EMBL" id="TWT37775.1"/>
    </source>
</evidence>
<sequence precursor="true">MKMRWIRSLWLAPALLVACAGCGGGDSGPGLNPVRGVVTKSGAPLADAVVTFYATDPQALSSGMPVPKGRTDSEGVFELRTFDPGDGAKAGEYAVTIKHVQSVDTPDGQLIEQDLLKGAYADRDKPFKVVTVTDGTNDLGTLAIP</sequence>
<keyword evidence="1" id="KW-0732">Signal</keyword>
<reference evidence="2 3" key="1">
    <citation type="submission" date="2019-02" db="EMBL/GenBank/DDBJ databases">
        <title>Deep-cultivation of Planctomycetes and their phenomic and genomic characterization uncovers novel biology.</title>
        <authorList>
            <person name="Wiegand S."/>
            <person name="Jogler M."/>
            <person name="Boedeker C."/>
            <person name="Pinto D."/>
            <person name="Vollmers J."/>
            <person name="Rivas-Marin E."/>
            <person name="Kohn T."/>
            <person name="Peeters S.H."/>
            <person name="Heuer A."/>
            <person name="Rast P."/>
            <person name="Oberbeckmann S."/>
            <person name="Bunk B."/>
            <person name="Jeske O."/>
            <person name="Meyerdierks A."/>
            <person name="Storesund J.E."/>
            <person name="Kallscheuer N."/>
            <person name="Luecker S."/>
            <person name="Lage O.M."/>
            <person name="Pohl T."/>
            <person name="Merkel B.J."/>
            <person name="Hornburger P."/>
            <person name="Mueller R.-W."/>
            <person name="Bruemmer F."/>
            <person name="Labrenz M."/>
            <person name="Spormann A.M."/>
            <person name="Op Den Camp H."/>
            <person name="Overmann J."/>
            <person name="Amann R."/>
            <person name="Jetten M.S.M."/>
            <person name="Mascher T."/>
            <person name="Medema M.H."/>
            <person name="Devos D.P."/>
            <person name="Kaster A.-K."/>
            <person name="Ovreas L."/>
            <person name="Rohde M."/>
            <person name="Galperin M.Y."/>
            <person name="Jogler C."/>
        </authorList>
    </citation>
    <scope>NUCLEOTIDE SEQUENCE [LARGE SCALE GENOMIC DNA]</scope>
    <source>
        <strain evidence="2 3">KOR34</strain>
    </source>
</reference>
<accession>A0A5C5VIZ9</accession>
<keyword evidence="3" id="KW-1185">Reference proteome</keyword>
<dbReference type="InterPro" id="IPR008969">
    <property type="entry name" value="CarboxyPept-like_regulatory"/>
</dbReference>
<dbReference type="SUPFAM" id="SSF49464">
    <property type="entry name" value="Carboxypeptidase regulatory domain-like"/>
    <property type="match status" value="1"/>
</dbReference>
<proteinExistence type="predicted"/>